<dbReference type="SUPFAM" id="SSF74650">
    <property type="entry name" value="Galactose mutarotase-like"/>
    <property type="match status" value="1"/>
</dbReference>
<gene>
    <name evidence="4" type="ORF">BFP76_10755</name>
</gene>
<dbReference type="CDD" id="cd09019">
    <property type="entry name" value="galactose_mutarotase_like"/>
    <property type="match status" value="1"/>
</dbReference>
<dbReference type="InterPro" id="IPR011013">
    <property type="entry name" value="Gal_mutarotase_sf_dom"/>
</dbReference>
<dbReference type="OrthoDB" id="9779408at2"/>
<comment type="similarity">
    <text evidence="1">Belongs to the aldose epimerase family.</text>
</comment>
<dbReference type="Gene3D" id="2.70.98.10">
    <property type="match status" value="1"/>
</dbReference>
<evidence type="ECO:0000313" key="4">
    <source>
        <dbReference type="EMBL" id="PIB26867.1"/>
    </source>
</evidence>
<protein>
    <recommendedName>
        <fullName evidence="6">Aldose 1-epimerase</fullName>
    </recommendedName>
</protein>
<dbReference type="GO" id="GO:0004034">
    <property type="term" value="F:aldose 1-epimerase activity"/>
    <property type="evidence" value="ECO:0007669"/>
    <property type="project" value="TreeGrafter"/>
</dbReference>
<keyword evidence="3" id="KW-0119">Carbohydrate metabolism</keyword>
<dbReference type="GO" id="GO:0030246">
    <property type="term" value="F:carbohydrate binding"/>
    <property type="evidence" value="ECO:0007669"/>
    <property type="project" value="InterPro"/>
</dbReference>
<evidence type="ECO:0000256" key="3">
    <source>
        <dbReference type="ARBA" id="ARBA00023277"/>
    </source>
</evidence>
<dbReference type="InterPro" id="IPR008183">
    <property type="entry name" value="Aldose_1/G6P_1-epimerase"/>
</dbReference>
<dbReference type="AlphaFoldDB" id="A0A2G5KBF5"/>
<keyword evidence="2" id="KW-0413">Isomerase</keyword>
<proteinExistence type="inferred from homology"/>
<dbReference type="PANTHER" id="PTHR10091:SF0">
    <property type="entry name" value="GALACTOSE MUTAROTASE"/>
    <property type="match status" value="1"/>
</dbReference>
<dbReference type="GO" id="GO:0033499">
    <property type="term" value="P:galactose catabolic process via UDP-galactose, Leloir pathway"/>
    <property type="evidence" value="ECO:0007669"/>
    <property type="project" value="TreeGrafter"/>
</dbReference>
<organism evidence="4 5">
    <name type="scientific">Paramylibacter kogurei</name>
    <dbReference type="NCBI Taxonomy" id="1889778"/>
    <lineage>
        <taxon>Bacteria</taxon>
        <taxon>Pseudomonadati</taxon>
        <taxon>Pseudomonadota</taxon>
        <taxon>Alphaproteobacteria</taxon>
        <taxon>Rhodobacterales</taxon>
        <taxon>Paracoccaceae</taxon>
        <taxon>Paramylibacter</taxon>
    </lineage>
</organism>
<reference evidence="4 5" key="1">
    <citation type="submission" date="2016-08" db="EMBL/GenBank/DDBJ databases">
        <title>Draft genome of Amylibacter sp. strain 4G11.</title>
        <authorList>
            <person name="Wong S.-K."/>
            <person name="Hamasaki K."/>
            <person name="Yoshizawa S."/>
        </authorList>
    </citation>
    <scope>NUCLEOTIDE SEQUENCE [LARGE SCALE GENOMIC DNA]</scope>
    <source>
        <strain evidence="4 5">4G11</strain>
    </source>
</reference>
<dbReference type="InterPro" id="IPR014718">
    <property type="entry name" value="GH-type_carb-bd"/>
</dbReference>
<dbReference type="Proteomes" id="UP000231516">
    <property type="component" value="Unassembled WGS sequence"/>
</dbReference>
<evidence type="ECO:0008006" key="6">
    <source>
        <dbReference type="Google" id="ProtNLM"/>
    </source>
</evidence>
<dbReference type="Pfam" id="PF01263">
    <property type="entry name" value="Aldose_epim"/>
    <property type="match status" value="1"/>
</dbReference>
<accession>A0A2G5KBF5</accession>
<evidence type="ECO:0000313" key="5">
    <source>
        <dbReference type="Proteomes" id="UP000231516"/>
    </source>
</evidence>
<name>A0A2G5KBF5_9RHOB</name>
<dbReference type="PANTHER" id="PTHR10091">
    <property type="entry name" value="ALDOSE-1-EPIMERASE"/>
    <property type="match status" value="1"/>
</dbReference>
<comment type="caution">
    <text evidence="4">The sequence shown here is derived from an EMBL/GenBank/DDBJ whole genome shotgun (WGS) entry which is preliminary data.</text>
</comment>
<dbReference type="EMBL" id="MDGM01000001">
    <property type="protein sequence ID" value="PIB26867.1"/>
    <property type="molecule type" value="Genomic_DNA"/>
</dbReference>
<dbReference type="GO" id="GO:0006006">
    <property type="term" value="P:glucose metabolic process"/>
    <property type="evidence" value="ECO:0007669"/>
    <property type="project" value="TreeGrafter"/>
</dbReference>
<dbReference type="InterPro" id="IPR047215">
    <property type="entry name" value="Galactose_mutarotase-like"/>
</dbReference>
<keyword evidence="5" id="KW-1185">Reference proteome</keyword>
<sequence>MTIEIKKFGEFDGAPIWCAALCSNEMTVEVINFGAITKSIRFGQQNFILSYDDLQGYIADKNHLGVIAGRVANRTANGKFSLNGETYQLECNDGENHLHGGSNGFGRSVWNLEKDSENNAILLHHHSPNMDAGYPESVNVTLKLSLNNSTLTYDFFAKPSGETPINLAQHNYYNLGGNLSDHHLQLQATGLCEVTDTLIPTGEISPISKNMFTNLGQTNIDHNFVLKQNDQPSAILYGKHATMELHTDQPGLQVYTGHGLSEPFSPNDGICLEPQYFPDCLNQPNFQTCIHSPDLPYSQKTTLAFSQPK</sequence>
<evidence type="ECO:0000256" key="2">
    <source>
        <dbReference type="ARBA" id="ARBA00023235"/>
    </source>
</evidence>
<evidence type="ECO:0000256" key="1">
    <source>
        <dbReference type="ARBA" id="ARBA00006206"/>
    </source>
</evidence>